<dbReference type="InterPro" id="IPR020568">
    <property type="entry name" value="Ribosomal_Su5_D2-typ_SF"/>
</dbReference>
<dbReference type="SUPFAM" id="SSF54211">
    <property type="entry name" value="Ribosomal protein S5 domain 2-like"/>
    <property type="match status" value="1"/>
</dbReference>
<organism evidence="8 9">
    <name type="scientific">Pleurotus ostreatus (strain PC15)</name>
    <name type="common">Oyster mushroom</name>
    <dbReference type="NCBI Taxonomy" id="1137138"/>
    <lineage>
        <taxon>Eukaryota</taxon>
        <taxon>Fungi</taxon>
        <taxon>Dikarya</taxon>
        <taxon>Basidiomycota</taxon>
        <taxon>Agaricomycotina</taxon>
        <taxon>Agaricomycetes</taxon>
        <taxon>Agaricomycetidae</taxon>
        <taxon>Agaricales</taxon>
        <taxon>Pleurotineae</taxon>
        <taxon>Pleurotaceae</taxon>
        <taxon>Pleurotus</taxon>
    </lineage>
</organism>
<dbReference type="GO" id="GO:0006446">
    <property type="term" value="P:regulation of translational initiation"/>
    <property type="evidence" value="ECO:0007669"/>
    <property type="project" value="TreeGrafter"/>
</dbReference>
<evidence type="ECO:0000256" key="6">
    <source>
        <dbReference type="ARBA" id="ARBA00023016"/>
    </source>
</evidence>
<dbReference type="Pfam" id="PF05773">
    <property type="entry name" value="RWD"/>
    <property type="match status" value="1"/>
</dbReference>
<comment type="subcellular location">
    <subcellularLocation>
        <location evidence="1">Cytoplasm</location>
    </subcellularLocation>
</comment>
<name>A0A067P1D1_PLEO1</name>
<dbReference type="OrthoDB" id="69641at2759"/>
<accession>A0A067P1D1</accession>
<dbReference type="InParanoid" id="A0A067P1D1"/>
<evidence type="ECO:0000256" key="2">
    <source>
        <dbReference type="ARBA" id="ARBA00007665"/>
    </source>
</evidence>
<dbReference type="Pfam" id="PF01205">
    <property type="entry name" value="Impact_N"/>
    <property type="match status" value="1"/>
</dbReference>
<keyword evidence="4" id="KW-0678">Repressor</keyword>
<evidence type="ECO:0000256" key="1">
    <source>
        <dbReference type="ARBA" id="ARBA00004496"/>
    </source>
</evidence>
<dbReference type="GO" id="GO:0005737">
    <property type="term" value="C:cytoplasm"/>
    <property type="evidence" value="ECO:0007669"/>
    <property type="project" value="UniProtKB-SubCell"/>
</dbReference>
<dbReference type="GO" id="GO:0140469">
    <property type="term" value="P:GCN2-mediated signaling"/>
    <property type="evidence" value="ECO:0007669"/>
    <property type="project" value="TreeGrafter"/>
</dbReference>
<evidence type="ECO:0000259" key="7">
    <source>
        <dbReference type="PROSITE" id="PS50908"/>
    </source>
</evidence>
<feature type="domain" description="RWD" evidence="7">
    <location>
        <begin position="30"/>
        <end position="153"/>
    </location>
</feature>
<dbReference type="HOGENOM" id="CLU_045276_0_0_1"/>
<dbReference type="STRING" id="1137138.A0A067P1D1"/>
<sequence length="350" mass="38389">MSADERNHAQELEELIEQLSAMPDREQVAAELGALQSIYGEGVLKIWLPDGNNASPRKGSLDESLRFEITLGLLPPHEEITVHILISLPPTYPSTSPPQLQLLSRYIGAFGADSNLFGAILRVYISVNGVEWAADSICVFDGLQRMLELCTEWYDEKLTNYAIGQVIRDAAEETNNSKATTSTAFLNSDTDESHRAPTVTAAPTFGIPEGIQIFEAEPITDRKSAFVGRACRISHPSQVPLILSHLMSDRKISRAAHPIINAWRCHVGNVLHQDNDDDGETAAGGRLAHLLQILDVDNVLIIVTRYFGGIHLGPDRFKHINQAARNALDIGGFLDAPDTKKATGSRAKKR</sequence>
<keyword evidence="3" id="KW-0963">Cytoplasm</keyword>
<dbReference type="Gene3D" id="3.10.110.10">
    <property type="entry name" value="Ubiquitin Conjugating Enzyme"/>
    <property type="match status" value="1"/>
</dbReference>
<dbReference type="PROSITE" id="PS50908">
    <property type="entry name" value="RWD"/>
    <property type="match status" value="1"/>
</dbReference>
<dbReference type="VEuPathDB" id="FungiDB:PLEOSDRAFT_1103687"/>
<dbReference type="PANTHER" id="PTHR16301">
    <property type="entry name" value="IMPACT-RELATED"/>
    <property type="match status" value="1"/>
</dbReference>
<dbReference type="InterPro" id="IPR023582">
    <property type="entry name" value="Impact"/>
</dbReference>
<protein>
    <recommendedName>
        <fullName evidence="7">RWD domain-containing protein</fullName>
    </recommendedName>
</protein>
<evidence type="ECO:0000256" key="5">
    <source>
        <dbReference type="ARBA" id="ARBA00022845"/>
    </source>
</evidence>
<proteinExistence type="inferred from homology"/>
<reference evidence="9" key="1">
    <citation type="journal article" date="2014" name="Proc. Natl. Acad. Sci. U.S.A.">
        <title>Extensive sampling of basidiomycete genomes demonstrates inadequacy of the white-rot/brown-rot paradigm for wood decay fungi.</title>
        <authorList>
            <person name="Riley R."/>
            <person name="Salamov A.A."/>
            <person name="Brown D.W."/>
            <person name="Nagy L.G."/>
            <person name="Floudas D."/>
            <person name="Held B.W."/>
            <person name="Levasseur A."/>
            <person name="Lombard V."/>
            <person name="Morin E."/>
            <person name="Otillar R."/>
            <person name="Lindquist E.A."/>
            <person name="Sun H."/>
            <person name="LaButti K.M."/>
            <person name="Schmutz J."/>
            <person name="Jabbour D."/>
            <person name="Luo H."/>
            <person name="Baker S.E."/>
            <person name="Pisabarro A.G."/>
            <person name="Walton J.D."/>
            <person name="Blanchette R.A."/>
            <person name="Henrissat B."/>
            <person name="Martin F."/>
            <person name="Cullen D."/>
            <person name="Hibbett D.S."/>
            <person name="Grigoriev I.V."/>
        </authorList>
    </citation>
    <scope>NUCLEOTIDE SEQUENCE [LARGE SCALE GENOMIC DNA]</scope>
    <source>
        <strain evidence="9">PC15</strain>
    </source>
</reference>
<keyword evidence="5" id="KW-0810">Translation regulation</keyword>
<evidence type="ECO:0000313" key="9">
    <source>
        <dbReference type="Proteomes" id="UP000027073"/>
    </source>
</evidence>
<dbReference type="SUPFAM" id="SSF54495">
    <property type="entry name" value="UBC-like"/>
    <property type="match status" value="1"/>
</dbReference>
<dbReference type="InterPro" id="IPR036956">
    <property type="entry name" value="Impact_N_sf"/>
</dbReference>
<dbReference type="InterPro" id="IPR006575">
    <property type="entry name" value="RWD_dom"/>
</dbReference>
<dbReference type="Proteomes" id="UP000027073">
    <property type="component" value="Unassembled WGS sequence"/>
</dbReference>
<evidence type="ECO:0000256" key="3">
    <source>
        <dbReference type="ARBA" id="ARBA00022490"/>
    </source>
</evidence>
<dbReference type="FunCoup" id="A0A067P1D1">
    <property type="interactions" value="342"/>
</dbReference>
<evidence type="ECO:0000256" key="4">
    <source>
        <dbReference type="ARBA" id="ARBA00022491"/>
    </source>
</evidence>
<dbReference type="EMBL" id="KL198007">
    <property type="protein sequence ID" value="KDQ29676.1"/>
    <property type="molecule type" value="Genomic_DNA"/>
</dbReference>
<dbReference type="PANTHER" id="PTHR16301:SF24">
    <property type="entry name" value="RWD DOMAIN-CONTAINING PROTEIN"/>
    <property type="match status" value="1"/>
</dbReference>
<dbReference type="AlphaFoldDB" id="A0A067P1D1"/>
<gene>
    <name evidence="8" type="ORF">PLEOSDRAFT_1103687</name>
</gene>
<comment type="similarity">
    <text evidence="2">Belongs to the IMPACT family.</text>
</comment>
<dbReference type="Gene3D" id="3.30.230.30">
    <property type="entry name" value="Impact, N-terminal domain"/>
    <property type="match status" value="1"/>
</dbReference>
<dbReference type="InterPro" id="IPR001498">
    <property type="entry name" value="Impact_N"/>
</dbReference>
<keyword evidence="6" id="KW-0346">Stress response</keyword>
<evidence type="ECO:0000313" key="8">
    <source>
        <dbReference type="EMBL" id="KDQ29676.1"/>
    </source>
</evidence>
<dbReference type="InterPro" id="IPR016135">
    <property type="entry name" value="UBQ-conjugating_enzyme/RWD"/>
</dbReference>